<organism evidence="10 11">
    <name type="scientific">Buchnera aphidicola</name>
    <name type="common">Aphis craccivora</name>
    <dbReference type="NCBI Taxonomy" id="466616"/>
    <lineage>
        <taxon>Bacteria</taxon>
        <taxon>Pseudomonadati</taxon>
        <taxon>Pseudomonadota</taxon>
        <taxon>Gammaproteobacteria</taxon>
        <taxon>Enterobacterales</taxon>
        <taxon>Erwiniaceae</taxon>
        <taxon>Buchnera</taxon>
    </lineage>
</organism>
<dbReference type="PANTHER" id="PTHR43033:SF1">
    <property type="entry name" value="TRNA(ILE)-LYSIDINE SYNTHASE-RELATED"/>
    <property type="match status" value="1"/>
</dbReference>
<dbReference type="SUPFAM" id="SSF52402">
    <property type="entry name" value="Adenine nucleotide alpha hydrolases-like"/>
    <property type="match status" value="1"/>
</dbReference>
<proteinExistence type="inferred from homology"/>
<dbReference type="GO" id="GO:0005737">
    <property type="term" value="C:cytoplasm"/>
    <property type="evidence" value="ECO:0007669"/>
    <property type="project" value="UniProtKB-SubCell"/>
</dbReference>
<keyword evidence="4 8" id="KW-0819">tRNA processing</keyword>
<evidence type="ECO:0000256" key="5">
    <source>
        <dbReference type="ARBA" id="ARBA00022741"/>
    </source>
</evidence>
<dbReference type="InterPro" id="IPR012796">
    <property type="entry name" value="Lysidine-tRNA-synth_C"/>
</dbReference>
<evidence type="ECO:0000313" key="11">
    <source>
        <dbReference type="Proteomes" id="UP001163441"/>
    </source>
</evidence>
<accession>A0AA95E5A2</accession>
<comment type="domain">
    <text evidence="8">The N-terminal region contains the highly conserved SGGXDS motif, predicted to be a P-loop motif involved in ATP binding.</text>
</comment>
<name>A0AA95E5A2_9GAMM</name>
<evidence type="ECO:0000256" key="7">
    <source>
        <dbReference type="ARBA" id="ARBA00048539"/>
    </source>
</evidence>
<evidence type="ECO:0000256" key="8">
    <source>
        <dbReference type="HAMAP-Rule" id="MF_01161"/>
    </source>
</evidence>
<dbReference type="Proteomes" id="UP001163441">
    <property type="component" value="Chromosome"/>
</dbReference>
<dbReference type="SUPFAM" id="SSF82829">
    <property type="entry name" value="MesJ substrate recognition domain-like"/>
    <property type="match status" value="1"/>
</dbReference>
<comment type="similarity">
    <text evidence="8">Belongs to the tRNA(Ile)-lysidine synthase family.</text>
</comment>
<dbReference type="InterPro" id="IPR014729">
    <property type="entry name" value="Rossmann-like_a/b/a_fold"/>
</dbReference>
<dbReference type="GO" id="GO:0005524">
    <property type="term" value="F:ATP binding"/>
    <property type="evidence" value="ECO:0007669"/>
    <property type="project" value="UniProtKB-UniRule"/>
</dbReference>
<evidence type="ECO:0000313" key="10">
    <source>
        <dbReference type="EMBL" id="WAI18049.1"/>
    </source>
</evidence>
<evidence type="ECO:0000256" key="2">
    <source>
        <dbReference type="ARBA" id="ARBA00022490"/>
    </source>
</evidence>
<sequence length="468" mass="56060">MVQVHSNVIKNNIYLKPGDSYLIQDIIAKYKYKLFLIAYSGGMDSTVLLYQLLKIKQTNDQIKIRAIHINHNIHTQSEKWQNHCIRTCKKNDIPLIIEKININITKNIEEKLRIKRYNLIYNHLLNKEILLTGHHLNDQCETFFLSLKRGSGPTGLSSMSYETIFGKTKIVRPFLKITKKELEKWANLNKLTWIEDITNLNINYDRNFIRHKILPILEKKWPFFLKNCFRTTIICHEETKLKNIFLKEKIQKFLHCNDSLKIENFKNLQEELCKSLIRYWISLKNVKLPSYKIIQRIYNEIVYNQKNANIKVTIEKNEIRSYKKYLYFIKITKSIKDMIVFWHDTNRKLTLPNNLGYIIKNNKEEGINIPIPKNNELINIRFQHKGKILIIGRQKRRNIKKIWQEHNIPPWLRNQIPLLFYNDQLISALGVFVINQKIKNLKKNNQNTWNISWISTIQFSFYNNFLFN</sequence>
<dbReference type="HAMAP" id="MF_01161">
    <property type="entry name" value="tRNA_Ile_lys_synt"/>
    <property type="match status" value="1"/>
</dbReference>
<protein>
    <recommendedName>
        <fullName evidence="8">tRNA(Ile)-lysidine synthase</fullName>
        <ecNumber evidence="8">6.3.4.19</ecNumber>
    </recommendedName>
    <alternativeName>
        <fullName evidence="8">tRNA(Ile)-2-lysyl-cytidine synthase</fullName>
    </alternativeName>
    <alternativeName>
        <fullName evidence="8">tRNA(Ile)-lysidine synthetase</fullName>
    </alternativeName>
</protein>
<evidence type="ECO:0000256" key="6">
    <source>
        <dbReference type="ARBA" id="ARBA00022840"/>
    </source>
</evidence>
<comment type="subcellular location">
    <subcellularLocation>
        <location evidence="1 8">Cytoplasm</location>
    </subcellularLocation>
</comment>
<evidence type="ECO:0000256" key="4">
    <source>
        <dbReference type="ARBA" id="ARBA00022694"/>
    </source>
</evidence>
<dbReference type="SMART" id="SM00977">
    <property type="entry name" value="TilS_C"/>
    <property type="match status" value="1"/>
</dbReference>
<evidence type="ECO:0000256" key="1">
    <source>
        <dbReference type="ARBA" id="ARBA00004496"/>
    </source>
</evidence>
<comment type="catalytic activity">
    <reaction evidence="7 8">
        <text>cytidine(34) in tRNA(Ile2) + L-lysine + ATP = lysidine(34) in tRNA(Ile2) + AMP + diphosphate + H(+)</text>
        <dbReference type="Rhea" id="RHEA:43744"/>
        <dbReference type="Rhea" id="RHEA-COMP:10625"/>
        <dbReference type="Rhea" id="RHEA-COMP:10670"/>
        <dbReference type="ChEBI" id="CHEBI:15378"/>
        <dbReference type="ChEBI" id="CHEBI:30616"/>
        <dbReference type="ChEBI" id="CHEBI:32551"/>
        <dbReference type="ChEBI" id="CHEBI:33019"/>
        <dbReference type="ChEBI" id="CHEBI:82748"/>
        <dbReference type="ChEBI" id="CHEBI:83665"/>
        <dbReference type="ChEBI" id="CHEBI:456215"/>
        <dbReference type="EC" id="6.3.4.19"/>
    </reaction>
</comment>
<dbReference type="CDD" id="cd01992">
    <property type="entry name" value="TilS_N"/>
    <property type="match status" value="1"/>
</dbReference>
<dbReference type="InterPro" id="IPR011063">
    <property type="entry name" value="TilS/TtcA_N"/>
</dbReference>
<keyword evidence="3 8" id="KW-0436">Ligase</keyword>
<keyword evidence="6 8" id="KW-0067">ATP-binding</keyword>
<keyword evidence="2 8" id="KW-0963">Cytoplasm</keyword>
<dbReference type="NCBIfam" id="TIGR02432">
    <property type="entry name" value="lysidine_TilS_N"/>
    <property type="match status" value="1"/>
</dbReference>
<dbReference type="Pfam" id="PF01171">
    <property type="entry name" value="ATP_bind_3"/>
    <property type="match status" value="1"/>
</dbReference>
<dbReference type="EMBL" id="CP113403">
    <property type="protein sequence ID" value="WAI18049.1"/>
    <property type="molecule type" value="Genomic_DNA"/>
</dbReference>
<keyword evidence="5 8" id="KW-0547">Nucleotide-binding</keyword>
<gene>
    <name evidence="8 10" type="primary">tilS</name>
    <name evidence="10" type="ORF">OWM53_00560</name>
</gene>
<comment type="function">
    <text evidence="8">Ligates lysine onto the cytidine present at position 34 of the AUA codon-specific tRNA(Ile) that contains the anticodon CAU, in an ATP-dependent manner. Cytidine is converted to lysidine, thus changing the amino acid specificity of the tRNA from methionine to isoleucine.</text>
</comment>
<dbReference type="SUPFAM" id="SSF56037">
    <property type="entry name" value="PheT/TilS domain"/>
    <property type="match status" value="1"/>
</dbReference>
<dbReference type="RefSeq" id="WP_258013339.1">
    <property type="nucleotide sequence ID" value="NZ_CP034897.1"/>
</dbReference>
<dbReference type="InterPro" id="IPR012795">
    <property type="entry name" value="tRNA_Ile_lys_synt_N"/>
</dbReference>
<dbReference type="EC" id="6.3.4.19" evidence="8"/>
<dbReference type="Gene3D" id="1.20.59.20">
    <property type="match status" value="1"/>
</dbReference>
<feature type="binding site" evidence="8">
    <location>
        <begin position="40"/>
        <end position="45"/>
    </location>
    <ligand>
        <name>ATP</name>
        <dbReference type="ChEBI" id="CHEBI:30616"/>
    </ligand>
</feature>
<evidence type="ECO:0000259" key="9">
    <source>
        <dbReference type="SMART" id="SM00977"/>
    </source>
</evidence>
<feature type="domain" description="Lysidine-tRNA(Ile) synthetase C-terminal" evidence="9">
    <location>
        <begin position="378"/>
        <end position="449"/>
    </location>
</feature>
<dbReference type="Pfam" id="PF09179">
    <property type="entry name" value="TilS"/>
    <property type="match status" value="1"/>
</dbReference>
<dbReference type="PANTHER" id="PTHR43033">
    <property type="entry name" value="TRNA(ILE)-LYSIDINE SYNTHASE-RELATED"/>
    <property type="match status" value="1"/>
</dbReference>
<reference evidence="10" key="1">
    <citation type="submission" date="2022-11" db="EMBL/GenBank/DDBJ databases">
        <title>The whole genome sequencing of pests is an important tool to study the evolution of the plant-insect interaction and insecticide resistance.</title>
        <authorList>
            <person name="Kananovich Y."/>
        </authorList>
    </citation>
    <scope>NUCLEOTIDE SEQUENCE</scope>
    <source>
        <strain evidence="10">BSU_Aph_2016</strain>
    </source>
</reference>
<dbReference type="InterPro" id="IPR012094">
    <property type="entry name" value="tRNA_Ile_lys_synt"/>
</dbReference>
<evidence type="ECO:0000256" key="3">
    <source>
        <dbReference type="ARBA" id="ARBA00022598"/>
    </source>
</evidence>
<dbReference type="GO" id="GO:0032267">
    <property type="term" value="F:tRNA(Ile)-lysidine synthase activity"/>
    <property type="evidence" value="ECO:0007669"/>
    <property type="project" value="UniProtKB-EC"/>
</dbReference>
<dbReference type="GO" id="GO:0006400">
    <property type="term" value="P:tRNA modification"/>
    <property type="evidence" value="ECO:0007669"/>
    <property type="project" value="UniProtKB-UniRule"/>
</dbReference>
<dbReference type="AlphaFoldDB" id="A0AA95E5A2"/>
<dbReference type="NCBIfam" id="TIGR02433">
    <property type="entry name" value="lysidine_TilS_C"/>
    <property type="match status" value="1"/>
</dbReference>
<dbReference type="Gene3D" id="3.40.50.620">
    <property type="entry name" value="HUPs"/>
    <property type="match status" value="1"/>
</dbReference>
<dbReference type="InterPro" id="IPR015262">
    <property type="entry name" value="tRNA_Ile_lys_synt_subst-bd"/>
</dbReference>
<dbReference type="Pfam" id="PF11734">
    <property type="entry name" value="TilS_C"/>
    <property type="match status" value="1"/>
</dbReference>